<proteinExistence type="inferred from homology"/>
<dbReference type="GO" id="GO:0160141">
    <property type="term" value="F:23S rRNA pseudouridine(955/2504/2580) synthase activity"/>
    <property type="evidence" value="ECO:0007669"/>
    <property type="project" value="UniProtKB-EC"/>
</dbReference>
<evidence type="ECO:0000256" key="1">
    <source>
        <dbReference type="ARBA" id="ARBA00010876"/>
    </source>
</evidence>
<name>A0A645C882_9ZZZZ</name>
<evidence type="ECO:0000259" key="3">
    <source>
        <dbReference type="Pfam" id="PF00849"/>
    </source>
</evidence>
<sequence length="252" mass="28371">MSENIEPAAGKTAPKNSAGWLKNSTEWLDILFEDNHIIIVNKRPGEIVQGDKTGDTPLSEIVAGFIARRDAKPGAAFIGVPHRLDRPVSGIAIFAKTSKALERLNEMFREGAIEKKYWAITASRPQKEAGSLRHYLYRNEQQNKSYAYDKERNGSKEARLNYKLIATGDRYNLIEVELLTGRHHQIRCQLAAIGCPIKGDLKYGSPRSNRDGSISLHSRSVKFTHPVKKTQIFITAPPPQDPLWDYFVKTTE</sequence>
<dbReference type="AlphaFoldDB" id="A0A645C882"/>
<organism evidence="4">
    <name type="scientific">bioreactor metagenome</name>
    <dbReference type="NCBI Taxonomy" id="1076179"/>
    <lineage>
        <taxon>unclassified sequences</taxon>
        <taxon>metagenomes</taxon>
        <taxon>ecological metagenomes</taxon>
    </lineage>
</organism>
<dbReference type="GO" id="GO:0003723">
    <property type="term" value="F:RNA binding"/>
    <property type="evidence" value="ECO:0007669"/>
    <property type="project" value="InterPro"/>
</dbReference>
<dbReference type="EC" id="5.4.99.24" evidence="4"/>
<feature type="domain" description="Pseudouridine synthase RsuA/RluA-like" evidence="3">
    <location>
        <begin position="36"/>
        <end position="192"/>
    </location>
</feature>
<reference evidence="4" key="1">
    <citation type="submission" date="2019-08" db="EMBL/GenBank/DDBJ databases">
        <authorList>
            <person name="Kucharzyk K."/>
            <person name="Murdoch R.W."/>
            <person name="Higgins S."/>
            <person name="Loffler F."/>
        </authorList>
    </citation>
    <scope>NUCLEOTIDE SEQUENCE</scope>
</reference>
<dbReference type="PANTHER" id="PTHR21600:SF83">
    <property type="entry name" value="PSEUDOURIDYLATE SYNTHASE RPUSD4, MITOCHONDRIAL"/>
    <property type="match status" value="1"/>
</dbReference>
<dbReference type="InterPro" id="IPR050188">
    <property type="entry name" value="RluA_PseudoU_synthase"/>
</dbReference>
<dbReference type="InterPro" id="IPR006145">
    <property type="entry name" value="PsdUridine_synth_RsuA/RluA"/>
</dbReference>
<dbReference type="InterPro" id="IPR020103">
    <property type="entry name" value="PsdUridine_synth_cat_dom_sf"/>
</dbReference>
<dbReference type="GO" id="GO:0001522">
    <property type="term" value="P:pseudouridine synthesis"/>
    <property type="evidence" value="ECO:0007669"/>
    <property type="project" value="InterPro"/>
</dbReference>
<dbReference type="PANTHER" id="PTHR21600">
    <property type="entry name" value="MITOCHONDRIAL RNA PSEUDOURIDINE SYNTHASE"/>
    <property type="match status" value="1"/>
</dbReference>
<dbReference type="Pfam" id="PF00849">
    <property type="entry name" value="PseudoU_synth_2"/>
    <property type="match status" value="1"/>
</dbReference>
<comment type="similarity">
    <text evidence="1">Belongs to the pseudouridine synthase RluA family.</text>
</comment>
<evidence type="ECO:0000256" key="2">
    <source>
        <dbReference type="ARBA" id="ARBA00023235"/>
    </source>
</evidence>
<keyword evidence="2 4" id="KW-0413">Isomerase</keyword>
<dbReference type="SUPFAM" id="SSF55120">
    <property type="entry name" value="Pseudouridine synthase"/>
    <property type="match status" value="1"/>
</dbReference>
<dbReference type="CDD" id="cd02869">
    <property type="entry name" value="PseudoU_synth_RluA_like"/>
    <property type="match status" value="1"/>
</dbReference>
<accession>A0A645C882</accession>
<gene>
    <name evidence="4" type="primary">rluC_16</name>
    <name evidence="4" type="ORF">SDC9_117349</name>
</gene>
<dbReference type="Gene3D" id="3.30.2350.10">
    <property type="entry name" value="Pseudouridine synthase"/>
    <property type="match status" value="1"/>
</dbReference>
<evidence type="ECO:0000313" key="4">
    <source>
        <dbReference type="EMBL" id="MPM70394.1"/>
    </source>
</evidence>
<comment type="caution">
    <text evidence="4">The sequence shown here is derived from an EMBL/GenBank/DDBJ whole genome shotgun (WGS) entry which is preliminary data.</text>
</comment>
<dbReference type="EMBL" id="VSSQ01023447">
    <property type="protein sequence ID" value="MPM70394.1"/>
    <property type="molecule type" value="Genomic_DNA"/>
</dbReference>
<protein>
    <submittedName>
        <fullName evidence="4">Ribosomal large subunit pseudouridine synthase C</fullName>
        <ecNumber evidence="4">5.4.99.24</ecNumber>
    </submittedName>
</protein>